<name>A0A6M4MAL2_9ALTE</name>
<sequence>MQALANEVFTPKDQEGAQTPKTYTIKALKPLQLTEAVTAGMDYTLGRFTFSFPAIITLLKYGLEDQKLIESMPAAHHAVVAKAIYEKSSLADEERKNS</sequence>
<dbReference type="AlphaFoldDB" id="A0A6M4MAL2"/>
<protein>
    <submittedName>
        <fullName evidence="1">Uncharacterized protein</fullName>
    </submittedName>
</protein>
<evidence type="ECO:0000313" key="2">
    <source>
        <dbReference type="Proteomes" id="UP000219285"/>
    </source>
</evidence>
<dbReference type="RefSeq" id="WP_075609069.1">
    <property type="nucleotide sequence ID" value="NZ_CP052766.1"/>
</dbReference>
<reference evidence="1 2" key="2">
    <citation type="submission" date="2020-04" db="EMBL/GenBank/DDBJ databases">
        <title>Complete genome sequence of Alteromonas pelagimontana 5.12T.</title>
        <authorList>
            <person name="Sinha R.K."/>
            <person name="Krishnan K.P."/>
            <person name="Kurian J.P."/>
        </authorList>
    </citation>
    <scope>NUCLEOTIDE SEQUENCE [LARGE SCALE GENOMIC DNA]</scope>
    <source>
        <strain evidence="1 2">5.12</strain>
    </source>
</reference>
<dbReference type="KEGG" id="apel:CA267_001735"/>
<dbReference type="EMBL" id="CP052766">
    <property type="protein sequence ID" value="QJR79605.1"/>
    <property type="molecule type" value="Genomic_DNA"/>
</dbReference>
<reference evidence="2" key="1">
    <citation type="submission" date="2014-12" db="EMBL/GenBank/DDBJ databases">
        <title>Complete genome sequence of a multi-drug resistant Klebsiella pneumoniae.</title>
        <authorList>
            <person name="Hua X."/>
            <person name="Chen Q."/>
            <person name="Li X."/>
            <person name="Feng Y."/>
            <person name="Ruan Z."/>
            <person name="Yu Y."/>
        </authorList>
    </citation>
    <scope>NUCLEOTIDE SEQUENCE [LARGE SCALE GENOMIC DNA]</scope>
    <source>
        <strain evidence="2">5.12</strain>
    </source>
</reference>
<evidence type="ECO:0000313" key="1">
    <source>
        <dbReference type="EMBL" id="QJR79605.1"/>
    </source>
</evidence>
<gene>
    <name evidence="1" type="ORF">CA267_001735</name>
</gene>
<accession>A0A6M4MAL2</accession>
<dbReference type="OrthoDB" id="9959437at2"/>
<organism evidence="1 2">
    <name type="scientific">Alteromonas pelagimontana</name>
    <dbReference type="NCBI Taxonomy" id="1858656"/>
    <lineage>
        <taxon>Bacteria</taxon>
        <taxon>Pseudomonadati</taxon>
        <taxon>Pseudomonadota</taxon>
        <taxon>Gammaproteobacteria</taxon>
        <taxon>Alteromonadales</taxon>
        <taxon>Alteromonadaceae</taxon>
        <taxon>Alteromonas/Salinimonas group</taxon>
        <taxon>Alteromonas</taxon>
    </lineage>
</organism>
<keyword evidence="2" id="KW-1185">Reference proteome</keyword>
<dbReference type="Proteomes" id="UP000219285">
    <property type="component" value="Chromosome"/>
</dbReference>
<proteinExistence type="predicted"/>